<evidence type="ECO:0000313" key="4">
    <source>
        <dbReference type="Proteomes" id="UP000182814"/>
    </source>
</evidence>
<dbReference type="Proteomes" id="UP000434925">
    <property type="component" value="Unassembled WGS sequence"/>
</dbReference>
<organism evidence="3 4">
    <name type="scientific">Pseudomonas lini</name>
    <dbReference type="NCBI Taxonomy" id="163011"/>
    <lineage>
        <taxon>Bacteria</taxon>
        <taxon>Pseudomonadati</taxon>
        <taxon>Pseudomonadota</taxon>
        <taxon>Gammaproteobacteria</taxon>
        <taxon>Pseudomonadales</taxon>
        <taxon>Pseudomonadaceae</taxon>
        <taxon>Pseudomonas</taxon>
    </lineage>
</organism>
<sequence>MIYLKSFLYTILFSFFISSNALAAPSQQQLEEKEKGIILYNQFKTMSAIPHLKVAAEAGDHEAQYYLGEALRKVKRYITPEAQSAYEASALQGDIYSMIRLSGNKNDLCVVMKNCPEGRKEPTEWRKMALDAAEKEAAKGNAEAMYLMFRLTGDDKWLEQSAEKGYAFAQYYLATGYRDGKGFFLLPSSRAEVVERLMKSSAEGGYPLGMMGYVEALAHKKDFEELRFWNEKAAKAGYASAVFGYGSYLSKNPSEFGFPYDPVKSYALIFMLLELDGGGGMQDYANDILPEIAAKLTPEQIEQAKQMSKEWKATHPPLSYFPDKL</sequence>
<dbReference type="Gene3D" id="1.25.40.10">
    <property type="entry name" value="Tetratricopeptide repeat domain"/>
    <property type="match status" value="2"/>
</dbReference>
<protein>
    <submittedName>
        <fullName evidence="2">Sel1 repeat family protein</fullName>
    </submittedName>
</protein>
<keyword evidence="1" id="KW-0732">Signal</keyword>
<keyword evidence="4" id="KW-1185">Reference proteome</keyword>
<name>A0A0J6HM78_9PSED</name>
<evidence type="ECO:0000256" key="1">
    <source>
        <dbReference type="SAM" id="SignalP"/>
    </source>
</evidence>
<dbReference type="Proteomes" id="UP000182814">
    <property type="component" value="Chromosome I"/>
</dbReference>
<accession>A0A0J6HM78</accession>
<reference evidence="4" key="1">
    <citation type="submission" date="2016-10" db="EMBL/GenBank/DDBJ databases">
        <authorList>
            <person name="Varghese N."/>
            <person name="Submissions S."/>
        </authorList>
    </citation>
    <scope>NUCLEOTIDE SEQUENCE [LARGE SCALE GENOMIC DNA]</scope>
    <source>
        <strain evidence="4">BS3782</strain>
    </source>
</reference>
<dbReference type="PATRIC" id="fig|163011.3.peg.1807"/>
<evidence type="ECO:0000313" key="5">
    <source>
        <dbReference type="Proteomes" id="UP000434925"/>
    </source>
</evidence>
<evidence type="ECO:0000313" key="3">
    <source>
        <dbReference type="EMBL" id="SDT40904.1"/>
    </source>
</evidence>
<reference evidence="3" key="2">
    <citation type="submission" date="2016-10" db="EMBL/GenBank/DDBJ databases">
        <authorList>
            <person name="de Groot N.N."/>
        </authorList>
    </citation>
    <scope>NUCLEOTIDE SEQUENCE [LARGE SCALE GENOMIC DNA]</scope>
    <source>
        <strain evidence="3">BS3782</strain>
    </source>
</reference>
<proteinExistence type="predicted"/>
<dbReference type="EMBL" id="VZPO01000002">
    <property type="protein sequence ID" value="KAB0507118.1"/>
    <property type="molecule type" value="Genomic_DNA"/>
</dbReference>
<feature type="chain" id="PRO_5044544025" evidence="1">
    <location>
        <begin position="24"/>
        <end position="325"/>
    </location>
</feature>
<feature type="signal peptide" evidence="1">
    <location>
        <begin position="1"/>
        <end position="23"/>
    </location>
</feature>
<gene>
    <name evidence="2" type="ORF">F7R14_04430</name>
    <name evidence="3" type="ORF">SAMN04490191_4318</name>
</gene>
<dbReference type="SUPFAM" id="SSF81901">
    <property type="entry name" value="HCP-like"/>
    <property type="match status" value="2"/>
</dbReference>
<dbReference type="RefSeq" id="WP_038983409.1">
    <property type="nucleotide sequence ID" value="NZ_JABTYG010000001.1"/>
</dbReference>
<reference evidence="2 5" key="3">
    <citation type="submission" date="2019-09" db="EMBL/GenBank/DDBJ databases">
        <title>Draft genome sequences of 48 bacterial type strains from the CCUG.</title>
        <authorList>
            <person name="Tunovic T."/>
            <person name="Pineiro-Iglesias B."/>
            <person name="Unosson C."/>
            <person name="Inganas E."/>
            <person name="Ohlen M."/>
            <person name="Cardew S."/>
            <person name="Jensie-Markopoulos S."/>
            <person name="Salva-Serra F."/>
            <person name="Jaen-Luchoro D."/>
            <person name="Karlsson R."/>
            <person name="Svensson-Stadler L."/>
            <person name="Chun J."/>
            <person name="Moore E."/>
        </authorList>
    </citation>
    <scope>NUCLEOTIDE SEQUENCE [LARGE SCALE GENOMIC DNA]</scope>
    <source>
        <strain evidence="2 5">CCUG 51522</strain>
    </source>
</reference>
<dbReference type="AlphaFoldDB" id="A0A0J6HM78"/>
<dbReference type="InterPro" id="IPR011990">
    <property type="entry name" value="TPR-like_helical_dom_sf"/>
</dbReference>
<dbReference type="EMBL" id="LT629746">
    <property type="protein sequence ID" value="SDT40904.1"/>
    <property type="molecule type" value="Genomic_DNA"/>
</dbReference>
<evidence type="ECO:0000313" key="2">
    <source>
        <dbReference type="EMBL" id="KAB0507118.1"/>
    </source>
</evidence>